<comment type="caution">
    <text evidence="7">The sequence shown here is derived from an EMBL/GenBank/DDBJ whole genome shotgun (WGS) entry which is preliminary data.</text>
</comment>
<evidence type="ECO:0000256" key="4">
    <source>
        <dbReference type="ARBA" id="ARBA00023239"/>
    </source>
</evidence>
<keyword evidence="4" id="KW-0456">Lyase</keyword>
<organism evidence="7 8">
    <name type="scientific">Ficus carica</name>
    <name type="common">Common fig</name>
    <dbReference type="NCBI Taxonomy" id="3494"/>
    <lineage>
        <taxon>Eukaryota</taxon>
        <taxon>Viridiplantae</taxon>
        <taxon>Streptophyta</taxon>
        <taxon>Embryophyta</taxon>
        <taxon>Tracheophyta</taxon>
        <taxon>Spermatophyta</taxon>
        <taxon>Magnoliopsida</taxon>
        <taxon>eudicotyledons</taxon>
        <taxon>Gunneridae</taxon>
        <taxon>Pentapetalae</taxon>
        <taxon>rosids</taxon>
        <taxon>fabids</taxon>
        <taxon>Rosales</taxon>
        <taxon>Moraceae</taxon>
        <taxon>Ficeae</taxon>
        <taxon>Ficus</taxon>
    </lineage>
</organism>
<dbReference type="AlphaFoldDB" id="A0AA88DML2"/>
<dbReference type="InterPro" id="IPR036965">
    <property type="entry name" value="Terpene_synth_N_sf"/>
</dbReference>
<dbReference type="EMBL" id="BTGU01000075">
    <property type="protein sequence ID" value="GMN58066.1"/>
    <property type="molecule type" value="Genomic_DNA"/>
</dbReference>
<dbReference type="InterPro" id="IPR050148">
    <property type="entry name" value="Terpene_synthase-like"/>
</dbReference>
<dbReference type="PANTHER" id="PTHR31225:SF98">
    <property type="entry name" value="TERPENE SYNTHASE 9-RELATED"/>
    <property type="match status" value="1"/>
</dbReference>
<keyword evidence="8" id="KW-1185">Reference proteome</keyword>
<evidence type="ECO:0000256" key="1">
    <source>
        <dbReference type="ARBA" id="ARBA00001946"/>
    </source>
</evidence>
<dbReference type="SFLD" id="SFLDG01019">
    <property type="entry name" value="Terpene_Cyclase_Like_1_C_Termi"/>
    <property type="match status" value="1"/>
</dbReference>
<dbReference type="InterPro" id="IPR034741">
    <property type="entry name" value="Terpene_cyclase-like_1_C"/>
</dbReference>
<dbReference type="FunFam" id="1.50.10.130:FF:000001">
    <property type="entry name" value="Isoprene synthase, chloroplastic"/>
    <property type="match status" value="1"/>
</dbReference>
<gene>
    <name evidence="7" type="ORF">TIFTF001_027168</name>
</gene>
<keyword evidence="3" id="KW-0460">Magnesium</keyword>
<dbReference type="SUPFAM" id="SSF48576">
    <property type="entry name" value="Terpenoid synthases"/>
    <property type="match status" value="1"/>
</dbReference>
<dbReference type="GO" id="GO:0016102">
    <property type="term" value="P:diterpenoid biosynthetic process"/>
    <property type="evidence" value="ECO:0007669"/>
    <property type="project" value="InterPro"/>
</dbReference>
<accession>A0AA88DML2</accession>
<evidence type="ECO:0000256" key="2">
    <source>
        <dbReference type="ARBA" id="ARBA00022723"/>
    </source>
</evidence>
<evidence type="ECO:0000259" key="5">
    <source>
        <dbReference type="Pfam" id="PF01397"/>
    </source>
</evidence>
<feature type="domain" description="Terpene synthase N-terminal" evidence="5">
    <location>
        <begin position="70"/>
        <end position="221"/>
    </location>
</feature>
<dbReference type="InterPro" id="IPR005630">
    <property type="entry name" value="Terpene_synthase_metal-bd"/>
</dbReference>
<dbReference type="InterPro" id="IPR008930">
    <property type="entry name" value="Terpenoid_cyclase/PrenylTrfase"/>
</dbReference>
<dbReference type="Proteomes" id="UP001187192">
    <property type="component" value="Unassembled WGS sequence"/>
</dbReference>
<evidence type="ECO:0000313" key="8">
    <source>
        <dbReference type="Proteomes" id="UP001187192"/>
    </source>
</evidence>
<dbReference type="CDD" id="cd00684">
    <property type="entry name" value="Terpene_cyclase_plant_C1"/>
    <property type="match status" value="1"/>
</dbReference>
<dbReference type="SFLD" id="SFLDS00005">
    <property type="entry name" value="Isoprenoid_Synthase_Type_I"/>
    <property type="match status" value="1"/>
</dbReference>
<comment type="cofactor">
    <cofactor evidence="1">
        <name>Mg(2+)</name>
        <dbReference type="ChEBI" id="CHEBI:18420"/>
    </cofactor>
</comment>
<reference evidence="7" key="1">
    <citation type="submission" date="2023-07" db="EMBL/GenBank/DDBJ databases">
        <title>draft genome sequence of fig (Ficus carica).</title>
        <authorList>
            <person name="Takahashi T."/>
            <person name="Nishimura K."/>
        </authorList>
    </citation>
    <scope>NUCLEOTIDE SEQUENCE</scope>
</reference>
<evidence type="ECO:0000259" key="6">
    <source>
        <dbReference type="Pfam" id="PF03936"/>
    </source>
</evidence>
<dbReference type="Pfam" id="PF03936">
    <property type="entry name" value="Terpene_synth_C"/>
    <property type="match status" value="1"/>
</dbReference>
<evidence type="ECO:0000256" key="3">
    <source>
        <dbReference type="ARBA" id="ARBA00022842"/>
    </source>
</evidence>
<dbReference type="InterPro" id="IPR001906">
    <property type="entry name" value="Terpene_synth_N"/>
</dbReference>
<dbReference type="Gene3D" id="1.50.10.130">
    <property type="entry name" value="Terpene synthase, N-terminal domain"/>
    <property type="match status" value="1"/>
</dbReference>
<dbReference type="InterPro" id="IPR008949">
    <property type="entry name" value="Isoprenoid_synthase_dom_sf"/>
</dbReference>
<name>A0AA88DML2_FICCA</name>
<dbReference type="PANTHER" id="PTHR31225">
    <property type="entry name" value="OS04G0344100 PROTEIN-RELATED"/>
    <property type="match status" value="1"/>
</dbReference>
<protein>
    <submittedName>
        <fullName evidence="7">Uncharacterized protein</fullName>
    </submittedName>
</protein>
<sequence>MTTTLSTPWILPLSLKRRSITRNQGRSQLPSFTIFSNFEVKRRRSAHYHPTIWETSHIESFVTPYTYDLHAGRLEELKQITIRSLKTTKDPLLLLKLINSTQRLGLAYQFEDEIREAVSLVYQVETSNDLYTTAQRFRVLREHGLSVSSDVFNRFRGQDARFLDGLSNDVNGLLSLYEASYLGMPGEDVLQVAKSFTTEALKNSSNERMERFLAKQVQQSLEIPLYWRVPRVEARNFIDLYEMDPTRNPTLLKLAKLDYNLVQSVYQQELKKLARWWRDLGFKENLVFARDRLMENFLWAMGIVDEPHLSKCRVGLTKFVCILTAIDDIYDVYGSLSELECFTNAVKRWDIEAIKDLPLYMKVCYLAMLNFGNDLIYDVLKTHGLDVSPFIKKEVTRWFYSGYTPTVEEYLENACISVGGHAGIVHACILGLDHSITKSSLDCFNHGAKLIHWSSLVTRLSDDFGTSKDESKRGDVAKAVQCYMVEKGISEEEAINHTKELISQSWKMMNKEIFSKNNSLPNSLVRMCVNMARTAQCIFQHGDGIGTSIGVTRDRLASLIVEPVPI</sequence>
<keyword evidence="2" id="KW-0479">Metal-binding</keyword>
<dbReference type="Gramene" id="FCD_00022663-RA">
    <property type="protein sequence ID" value="FCD_00022663-RA:cds"/>
    <property type="gene ID" value="FCD_00022663"/>
</dbReference>
<dbReference type="GO" id="GO:0010333">
    <property type="term" value="F:terpene synthase activity"/>
    <property type="evidence" value="ECO:0007669"/>
    <property type="project" value="InterPro"/>
</dbReference>
<dbReference type="GO" id="GO:0000287">
    <property type="term" value="F:magnesium ion binding"/>
    <property type="evidence" value="ECO:0007669"/>
    <property type="project" value="InterPro"/>
</dbReference>
<dbReference type="FunFam" id="1.10.600.10:FF:000007">
    <property type="entry name" value="Isoprene synthase, chloroplastic"/>
    <property type="match status" value="1"/>
</dbReference>
<proteinExistence type="predicted"/>
<dbReference type="Gene3D" id="1.10.600.10">
    <property type="entry name" value="Farnesyl Diphosphate Synthase"/>
    <property type="match status" value="1"/>
</dbReference>
<dbReference type="InterPro" id="IPR044814">
    <property type="entry name" value="Terpene_cyclase_plant_C1"/>
</dbReference>
<dbReference type="SUPFAM" id="SSF48239">
    <property type="entry name" value="Terpenoid cyclases/Protein prenyltransferases"/>
    <property type="match status" value="1"/>
</dbReference>
<feature type="domain" description="Terpene synthase metal-binding" evidence="6">
    <location>
        <begin position="278"/>
        <end position="507"/>
    </location>
</feature>
<evidence type="ECO:0000313" key="7">
    <source>
        <dbReference type="EMBL" id="GMN58066.1"/>
    </source>
</evidence>
<dbReference type="Pfam" id="PF01397">
    <property type="entry name" value="Terpene_synth"/>
    <property type="match status" value="1"/>
</dbReference>